<reference evidence="2" key="1">
    <citation type="journal article" date="2019" name="BMC Genomics">
        <title>A new reference genome for Sorghum bicolor reveals high levels of sequence similarity between sweet and grain genotypes: implications for the genetics of sugar metabolism.</title>
        <authorList>
            <person name="Cooper E.A."/>
            <person name="Brenton Z.W."/>
            <person name="Flinn B.S."/>
            <person name="Jenkins J."/>
            <person name="Shu S."/>
            <person name="Flowers D."/>
            <person name="Luo F."/>
            <person name="Wang Y."/>
            <person name="Xia P."/>
            <person name="Barry K."/>
            <person name="Daum C."/>
            <person name="Lipzen A."/>
            <person name="Yoshinaga Y."/>
            <person name="Schmutz J."/>
            <person name="Saski C."/>
            <person name="Vermerris W."/>
            <person name="Kresovich S."/>
        </authorList>
    </citation>
    <scope>NUCLEOTIDE SEQUENCE</scope>
</reference>
<keyword evidence="1" id="KW-0732">Signal</keyword>
<dbReference type="EMBL" id="CM027680">
    <property type="protein sequence ID" value="KAG0550220.1"/>
    <property type="molecule type" value="Genomic_DNA"/>
</dbReference>
<name>A0A921S2M6_SORBI</name>
<evidence type="ECO:0000313" key="2">
    <source>
        <dbReference type="EMBL" id="KAG0550220.1"/>
    </source>
</evidence>
<sequence>MARGRSSPRCALPGLLLLCALHLGQADPAILVDQTNPHLVRIFSTGLDPGLVTSDPNTPESGLNLLQPFGPSIQTHATSSTKVN</sequence>
<feature type="signal peptide" evidence="1">
    <location>
        <begin position="1"/>
        <end position="26"/>
    </location>
</feature>
<evidence type="ECO:0000313" key="3">
    <source>
        <dbReference type="Proteomes" id="UP000807115"/>
    </source>
</evidence>
<comment type="caution">
    <text evidence="2">The sequence shown here is derived from an EMBL/GenBank/DDBJ whole genome shotgun (WGS) entry which is preliminary data.</text>
</comment>
<proteinExistence type="predicted"/>
<accession>A0A921S2M6</accession>
<protein>
    <submittedName>
        <fullName evidence="2">Uncharacterized protein</fullName>
    </submittedName>
</protein>
<feature type="chain" id="PRO_5037297508" evidence="1">
    <location>
        <begin position="27"/>
        <end position="84"/>
    </location>
</feature>
<reference evidence="2" key="2">
    <citation type="submission" date="2020-10" db="EMBL/GenBank/DDBJ databases">
        <authorList>
            <person name="Cooper E.A."/>
            <person name="Brenton Z.W."/>
            <person name="Flinn B.S."/>
            <person name="Jenkins J."/>
            <person name="Shu S."/>
            <person name="Flowers D."/>
            <person name="Luo F."/>
            <person name="Wang Y."/>
            <person name="Xia P."/>
            <person name="Barry K."/>
            <person name="Daum C."/>
            <person name="Lipzen A."/>
            <person name="Yoshinaga Y."/>
            <person name="Schmutz J."/>
            <person name="Saski C."/>
            <person name="Vermerris W."/>
            <person name="Kresovich S."/>
        </authorList>
    </citation>
    <scope>NUCLEOTIDE SEQUENCE</scope>
</reference>
<dbReference type="Proteomes" id="UP000807115">
    <property type="component" value="Chromosome 1"/>
</dbReference>
<gene>
    <name evidence="2" type="ORF">BDA96_01G320800</name>
</gene>
<organism evidence="2 3">
    <name type="scientific">Sorghum bicolor</name>
    <name type="common">Sorghum</name>
    <name type="synonym">Sorghum vulgare</name>
    <dbReference type="NCBI Taxonomy" id="4558"/>
    <lineage>
        <taxon>Eukaryota</taxon>
        <taxon>Viridiplantae</taxon>
        <taxon>Streptophyta</taxon>
        <taxon>Embryophyta</taxon>
        <taxon>Tracheophyta</taxon>
        <taxon>Spermatophyta</taxon>
        <taxon>Magnoliopsida</taxon>
        <taxon>Liliopsida</taxon>
        <taxon>Poales</taxon>
        <taxon>Poaceae</taxon>
        <taxon>PACMAD clade</taxon>
        <taxon>Panicoideae</taxon>
        <taxon>Andropogonodae</taxon>
        <taxon>Andropogoneae</taxon>
        <taxon>Sorghinae</taxon>
        <taxon>Sorghum</taxon>
    </lineage>
</organism>
<evidence type="ECO:0000256" key="1">
    <source>
        <dbReference type="SAM" id="SignalP"/>
    </source>
</evidence>
<dbReference type="AlphaFoldDB" id="A0A921S2M6"/>